<dbReference type="EMBL" id="JAUSTO010000007">
    <property type="protein sequence ID" value="MDQ0152655.1"/>
    <property type="molecule type" value="Genomic_DNA"/>
</dbReference>
<organism evidence="9 10">
    <name type="scientific">Moryella indoligenes</name>
    <dbReference type="NCBI Taxonomy" id="371674"/>
    <lineage>
        <taxon>Bacteria</taxon>
        <taxon>Bacillati</taxon>
        <taxon>Bacillota</taxon>
        <taxon>Clostridia</taxon>
        <taxon>Lachnospirales</taxon>
        <taxon>Lachnospiraceae</taxon>
        <taxon>Moryella</taxon>
    </lineage>
</organism>
<gene>
    <name evidence="9" type="ORF">J2S20_001349</name>
</gene>
<comment type="caution">
    <text evidence="9">The sequence shown here is derived from an EMBL/GenBank/DDBJ whole genome shotgun (WGS) entry which is preliminary data.</text>
</comment>
<evidence type="ECO:0000313" key="10">
    <source>
        <dbReference type="Proteomes" id="UP001241537"/>
    </source>
</evidence>
<feature type="transmembrane region" description="Helical" evidence="7">
    <location>
        <begin position="12"/>
        <end position="32"/>
    </location>
</feature>
<evidence type="ECO:0000256" key="1">
    <source>
        <dbReference type="ARBA" id="ARBA00004651"/>
    </source>
</evidence>
<evidence type="ECO:0000259" key="8">
    <source>
        <dbReference type="Pfam" id="PF02308"/>
    </source>
</evidence>
<dbReference type="PANTHER" id="PTHR33778:SF1">
    <property type="entry name" value="MAGNESIUM TRANSPORTER YHID-RELATED"/>
    <property type="match status" value="1"/>
</dbReference>
<feature type="domain" description="MgtC/SapB/SrpB/YhiD N-terminal" evidence="8">
    <location>
        <begin position="20"/>
        <end position="145"/>
    </location>
</feature>
<evidence type="ECO:0000256" key="5">
    <source>
        <dbReference type="ARBA" id="ARBA00022989"/>
    </source>
</evidence>
<dbReference type="Pfam" id="PF02308">
    <property type="entry name" value="MgtC"/>
    <property type="match status" value="1"/>
</dbReference>
<evidence type="ECO:0000256" key="6">
    <source>
        <dbReference type="ARBA" id="ARBA00023136"/>
    </source>
</evidence>
<dbReference type="Proteomes" id="UP001241537">
    <property type="component" value="Unassembled WGS sequence"/>
</dbReference>
<proteinExistence type="inferred from homology"/>
<dbReference type="InterPro" id="IPR049177">
    <property type="entry name" value="MgtC_SapB_SrpB_YhiD_N"/>
</dbReference>
<protein>
    <submittedName>
        <fullName evidence="9">Mg2+ transporter-C (MgtC) family protein</fullName>
    </submittedName>
</protein>
<evidence type="ECO:0000256" key="3">
    <source>
        <dbReference type="ARBA" id="ARBA00022475"/>
    </source>
</evidence>
<evidence type="ECO:0000256" key="7">
    <source>
        <dbReference type="SAM" id="Phobius"/>
    </source>
</evidence>
<evidence type="ECO:0000313" key="9">
    <source>
        <dbReference type="EMBL" id="MDQ0152655.1"/>
    </source>
</evidence>
<dbReference type="PRINTS" id="PR01837">
    <property type="entry name" value="MGTCSAPBPROT"/>
</dbReference>
<name>A0AAE3VAK4_9FIRM</name>
<comment type="subcellular location">
    <subcellularLocation>
        <location evidence="1">Cell membrane</location>
        <topology evidence="1">Multi-pass membrane protein</topology>
    </subcellularLocation>
</comment>
<feature type="transmembrane region" description="Helical" evidence="7">
    <location>
        <begin position="107"/>
        <end position="136"/>
    </location>
</feature>
<keyword evidence="3" id="KW-1003">Cell membrane</keyword>
<feature type="transmembrane region" description="Helical" evidence="7">
    <location>
        <begin position="76"/>
        <end position="95"/>
    </location>
</feature>
<dbReference type="RefSeq" id="WP_106612214.1">
    <property type="nucleotide sequence ID" value="NZ_JAUSTO010000007.1"/>
</dbReference>
<dbReference type="InterPro" id="IPR003416">
    <property type="entry name" value="MgtC/SapB/SrpB/YhiD_fam"/>
</dbReference>
<feature type="transmembrane region" description="Helical" evidence="7">
    <location>
        <begin position="44"/>
        <end position="64"/>
    </location>
</feature>
<dbReference type="PANTHER" id="PTHR33778">
    <property type="entry name" value="PROTEIN MGTC"/>
    <property type="match status" value="1"/>
</dbReference>
<comment type="similarity">
    <text evidence="2">Belongs to the MgtC/SapB family.</text>
</comment>
<evidence type="ECO:0000256" key="4">
    <source>
        <dbReference type="ARBA" id="ARBA00022692"/>
    </source>
</evidence>
<reference evidence="9" key="1">
    <citation type="submission" date="2023-07" db="EMBL/GenBank/DDBJ databases">
        <title>Genomic Encyclopedia of Type Strains, Phase IV (KMG-IV): sequencing the most valuable type-strain genomes for metagenomic binning, comparative biology and taxonomic classification.</title>
        <authorList>
            <person name="Goeker M."/>
        </authorList>
    </citation>
    <scope>NUCLEOTIDE SEQUENCE</scope>
    <source>
        <strain evidence="9">DSM 19659</strain>
    </source>
</reference>
<dbReference type="AlphaFoldDB" id="A0AAE3VAK4"/>
<keyword evidence="10" id="KW-1185">Reference proteome</keyword>
<accession>A0AAE3VAK4</accession>
<evidence type="ECO:0000256" key="2">
    <source>
        <dbReference type="ARBA" id="ARBA00009298"/>
    </source>
</evidence>
<keyword evidence="6 7" id="KW-0472">Membrane</keyword>
<sequence length="233" mass="25731">MDYVMTGLRDLTTLSICLRMILSVLCGGAVGLEREYKRRSAGFRTHILITLGACVTTLTGQYLSIYMHYFTDMARLGAQVVAGIGFIGAGAIIRTQGNQVRGLTTSAGLWASGIIGLCFGAGFFEGGLITTALILLSEIVFSKLEYWMRDHAPEVTLYIEYKGRSTMELLTKNLQEMAVKLKRIEISRSGETGENGKRNLCAVLTLQLNRDHDTERLLEYISMTDGVVEVEEL</sequence>
<keyword evidence="4 7" id="KW-0812">Transmembrane</keyword>
<keyword evidence="5 7" id="KW-1133">Transmembrane helix</keyword>
<dbReference type="GO" id="GO:0005886">
    <property type="term" value="C:plasma membrane"/>
    <property type="evidence" value="ECO:0007669"/>
    <property type="project" value="UniProtKB-SubCell"/>
</dbReference>